<dbReference type="Proteomes" id="UP000663193">
    <property type="component" value="Chromosome 4"/>
</dbReference>
<keyword evidence="3" id="KW-1185">Reference proteome</keyword>
<dbReference type="VEuPathDB" id="FungiDB:JI435_405660"/>
<evidence type="ECO:0000256" key="1">
    <source>
        <dbReference type="SAM" id="SignalP"/>
    </source>
</evidence>
<dbReference type="EMBL" id="CP069026">
    <property type="protein sequence ID" value="QRC94328.1"/>
    <property type="molecule type" value="Genomic_DNA"/>
</dbReference>
<evidence type="ECO:0000313" key="2">
    <source>
        <dbReference type="EMBL" id="QRC94328.1"/>
    </source>
</evidence>
<organism evidence="2 3">
    <name type="scientific">Phaeosphaeria nodorum (strain SN15 / ATCC MYA-4574 / FGSC 10173)</name>
    <name type="common">Glume blotch fungus</name>
    <name type="synonym">Parastagonospora nodorum</name>
    <dbReference type="NCBI Taxonomy" id="321614"/>
    <lineage>
        <taxon>Eukaryota</taxon>
        <taxon>Fungi</taxon>
        <taxon>Dikarya</taxon>
        <taxon>Ascomycota</taxon>
        <taxon>Pezizomycotina</taxon>
        <taxon>Dothideomycetes</taxon>
        <taxon>Pleosporomycetidae</taxon>
        <taxon>Pleosporales</taxon>
        <taxon>Pleosporineae</taxon>
        <taxon>Phaeosphaeriaceae</taxon>
        <taxon>Parastagonospora</taxon>
    </lineage>
</organism>
<proteinExistence type="predicted"/>
<protein>
    <recommendedName>
        <fullName evidence="4">Secreted protein</fullName>
    </recommendedName>
</protein>
<reference evidence="3" key="1">
    <citation type="journal article" date="2021" name="BMC Genomics">
        <title>Chromosome-level genome assembly and manually-curated proteome of model necrotroph Parastagonospora nodorum Sn15 reveals a genome-wide trove of candidate effector homologs, and redundancy of virulence-related functions within an accessory chromosome.</title>
        <authorList>
            <person name="Bertazzoni S."/>
            <person name="Jones D.A.B."/>
            <person name="Phan H.T."/>
            <person name="Tan K.-C."/>
            <person name="Hane J.K."/>
        </authorList>
    </citation>
    <scope>NUCLEOTIDE SEQUENCE [LARGE SCALE GENOMIC DNA]</scope>
    <source>
        <strain evidence="3">SN15 / ATCC MYA-4574 / FGSC 10173)</strain>
    </source>
</reference>
<feature type="signal peptide" evidence="1">
    <location>
        <begin position="1"/>
        <end position="31"/>
    </location>
</feature>
<evidence type="ECO:0000313" key="3">
    <source>
        <dbReference type="Proteomes" id="UP000663193"/>
    </source>
</evidence>
<sequence length="87" mass="9851">MSRLHGRTDPPAYRPISHAVLMLFLCALAWSMSMSLSADCSRQYGCVTLVRVTERVFDASQTIAVGRRNSVLIDITMRRSCRILTCW</sequence>
<name>A0A7U2EWB5_PHANO</name>
<evidence type="ECO:0008006" key="4">
    <source>
        <dbReference type="Google" id="ProtNLM"/>
    </source>
</evidence>
<gene>
    <name evidence="2" type="ORF">JI435_405660</name>
</gene>
<feature type="chain" id="PRO_5031003706" description="Secreted protein" evidence="1">
    <location>
        <begin position="32"/>
        <end position="87"/>
    </location>
</feature>
<keyword evidence="1" id="KW-0732">Signal</keyword>
<dbReference type="AlphaFoldDB" id="A0A7U2EWB5"/>
<accession>A0A7U2EWB5</accession>